<proteinExistence type="predicted"/>
<dbReference type="Proteomes" id="UP000026960">
    <property type="component" value="Chromosome 1"/>
</dbReference>
<dbReference type="HOGENOM" id="CLU_1838411_0_0_1"/>
<keyword evidence="3" id="KW-1185">Reference proteome</keyword>
<accession>A0A0D3ETL8</accession>
<organism evidence="2">
    <name type="scientific">Oryza barthii</name>
    <dbReference type="NCBI Taxonomy" id="65489"/>
    <lineage>
        <taxon>Eukaryota</taxon>
        <taxon>Viridiplantae</taxon>
        <taxon>Streptophyta</taxon>
        <taxon>Embryophyta</taxon>
        <taxon>Tracheophyta</taxon>
        <taxon>Spermatophyta</taxon>
        <taxon>Magnoliopsida</taxon>
        <taxon>Liliopsida</taxon>
        <taxon>Poales</taxon>
        <taxon>Poaceae</taxon>
        <taxon>BOP clade</taxon>
        <taxon>Oryzoideae</taxon>
        <taxon>Oryzeae</taxon>
        <taxon>Oryzinae</taxon>
        <taxon>Oryza</taxon>
    </lineage>
</organism>
<reference evidence="2" key="1">
    <citation type="journal article" date="2009" name="Rice">
        <title>De Novo Next Generation Sequencing of Plant Genomes.</title>
        <authorList>
            <person name="Rounsley S."/>
            <person name="Marri P.R."/>
            <person name="Yu Y."/>
            <person name="He R."/>
            <person name="Sisneros N."/>
            <person name="Goicoechea J.L."/>
            <person name="Lee S.J."/>
            <person name="Angelova A."/>
            <person name="Kudrna D."/>
            <person name="Luo M."/>
            <person name="Affourtit J."/>
            <person name="Desany B."/>
            <person name="Knight J."/>
            <person name="Niazi F."/>
            <person name="Egholm M."/>
            <person name="Wing R.A."/>
        </authorList>
    </citation>
    <scope>NUCLEOTIDE SEQUENCE [LARGE SCALE GENOMIC DNA]</scope>
    <source>
        <strain evidence="2">cv. IRGC 105608</strain>
    </source>
</reference>
<sequence length="140" mass="14666">MSCPSCCLSNHSAPTLLCPSLTKSDDPKARSGIEEKVRKRVEKEARMGGGGRRRRWGWLRLPCVTFEGRGFTSKETVGEAKNIDSDGPQTGSAAHRGLGEKEGGSDGLEMRGEKKTTLSFLWVARSTGGGAGAAAIGGGG</sequence>
<dbReference type="EnsemblPlants" id="OBART01G29670.1">
    <property type="protein sequence ID" value="OBART01G29670.1"/>
    <property type="gene ID" value="OBART01G29670"/>
</dbReference>
<feature type="region of interest" description="Disordered" evidence="1">
    <location>
        <begin position="77"/>
        <end position="112"/>
    </location>
</feature>
<evidence type="ECO:0000256" key="1">
    <source>
        <dbReference type="SAM" id="MobiDB-lite"/>
    </source>
</evidence>
<protein>
    <recommendedName>
        <fullName evidence="4">DUF834 domain-containing protein</fullName>
    </recommendedName>
</protein>
<evidence type="ECO:0000313" key="2">
    <source>
        <dbReference type="EnsemblPlants" id="OBART01G29670.1"/>
    </source>
</evidence>
<name>A0A0D3ETL8_9ORYZ</name>
<evidence type="ECO:0008006" key="4">
    <source>
        <dbReference type="Google" id="ProtNLM"/>
    </source>
</evidence>
<reference evidence="2" key="2">
    <citation type="submission" date="2015-03" db="UniProtKB">
        <authorList>
            <consortium name="EnsemblPlants"/>
        </authorList>
    </citation>
    <scope>IDENTIFICATION</scope>
</reference>
<feature type="compositionally biased region" description="Basic and acidic residues" evidence="1">
    <location>
        <begin position="97"/>
        <end position="112"/>
    </location>
</feature>
<evidence type="ECO:0000313" key="3">
    <source>
        <dbReference type="Proteomes" id="UP000026960"/>
    </source>
</evidence>
<dbReference type="Gramene" id="OBART01G29670.1">
    <property type="protein sequence ID" value="OBART01G29670.1"/>
    <property type="gene ID" value="OBART01G29670"/>
</dbReference>
<dbReference type="PaxDb" id="65489-OBART01G29670.1"/>
<dbReference type="AlphaFoldDB" id="A0A0D3ETL8"/>